<evidence type="ECO:0000256" key="1">
    <source>
        <dbReference type="ARBA" id="ARBA00010641"/>
    </source>
</evidence>
<dbReference type="Pfam" id="PF08281">
    <property type="entry name" value="Sigma70_r4_2"/>
    <property type="match status" value="1"/>
</dbReference>
<dbReference type="eggNOG" id="COG1595">
    <property type="taxonomic scope" value="Bacteria"/>
</dbReference>
<dbReference type="Proteomes" id="UP000002213">
    <property type="component" value="Chromosome"/>
</dbReference>
<dbReference type="InterPro" id="IPR013324">
    <property type="entry name" value="RNA_pol_sigma_r3/r4-like"/>
</dbReference>
<dbReference type="GO" id="GO:0006352">
    <property type="term" value="P:DNA-templated transcription initiation"/>
    <property type="evidence" value="ECO:0007669"/>
    <property type="project" value="InterPro"/>
</dbReference>
<dbReference type="STRING" id="446462.Amir_2602"/>
<reference evidence="6 7" key="1">
    <citation type="journal article" date="2009" name="Stand. Genomic Sci.">
        <title>Complete genome sequence of Actinosynnema mirum type strain (101).</title>
        <authorList>
            <person name="Land M."/>
            <person name="Lapidus A."/>
            <person name="Mayilraj S."/>
            <person name="Chen F."/>
            <person name="Copeland A."/>
            <person name="Del Rio T.G."/>
            <person name="Nolan M."/>
            <person name="Lucas S."/>
            <person name="Tice H."/>
            <person name="Cheng J.F."/>
            <person name="Chertkov O."/>
            <person name="Bruce D."/>
            <person name="Goodwin L."/>
            <person name="Pitluck S."/>
            <person name="Rohde M."/>
            <person name="Goker M."/>
            <person name="Pati A."/>
            <person name="Ivanova N."/>
            <person name="Mavromatis K."/>
            <person name="Chen A."/>
            <person name="Palaniappan K."/>
            <person name="Hauser L."/>
            <person name="Chang Y.J."/>
            <person name="Jeffries C.C."/>
            <person name="Brettin T."/>
            <person name="Detter J.C."/>
            <person name="Han C."/>
            <person name="Chain P."/>
            <person name="Tindall B.J."/>
            <person name="Bristow J."/>
            <person name="Eisen J.A."/>
            <person name="Markowitz V."/>
            <person name="Hugenholtz P."/>
            <person name="Kyrpides N.C."/>
            <person name="Klenk H.P."/>
        </authorList>
    </citation>
    <scope>NUCLEOTIDE SEQUENCE [LARGE SCALE GENOMIC DNA]</scope>
    <source>
        <strain evidence="7">ATCC 29888 / DSM 43827 / JCM 3225 / NBRC 14064 / NCIMB 13271 / NRRL B-12336 / IMRU 3971 / 101</strain>
    </source>
</reference>
<dbReference type="AlphaFoldDB" id="C6WML0"/>
<dbReference type="InterPro" id="IPR036388">
    <property type="entry name" value="WH-like_DNA-bd_sf"/>
</dbReference>
<dbReference type="GO" id="GO:0016987">
    <property type="term" value="F:sigma factor activity"/>
    <property type="evidence" value="ECO:0007669"/>
    <property type="project" value="UniProtKB-KW"/>
</dbReference>
<keyword evidence="7" id="KW-1185">Reference proteome</keyword>
<keyword evidence="2" id="KW-0805">Transcription regulation</keyword>
<protein>
    <submittedName>
        <fullName evidence="6">RNA polymerase, sigma-24 subunit, ECF subfamily</fullName>
    </submittedName>
</protein>
<evidence type="ECO:0000256" key="4">
    <source>
        <dbReference type="ARBA" id="ARBA00023163"/>
    </source>
</evidence>
<dbReference type="GO" id="GO:0003677">
    <property type="term" value="F:DNA binding"/>
    <property type="evidence" value="ECO:0007669"/>
    <property type="project" value="InterPro"/>
</dbReference>
<evidence type="ECO:0000256" key="3">
    <source>
        <dbReference type="ARBA" id="ARBA00023082"/>
    </source>
</evidence>
<evidence type="ECO:0000313" key="6">
    <source>
        <dbReference type="EMBL" id="ACU36539.1"/>
    </source>
</evidence>
<keyword evidence="3" id="KW-0731">Sigma factor</keyword>
<accession>C6WML0</accession>
<evidence type="ECO:0000313" key="7">
    <source>
        <dbReference type="Proteomes" id="UP000002213"/>
    </source>
</evidence>
<gene>
    <name evidence="6" type="ordered locus">Amir_2602</name>
</gene>
<dbReference type="KEGG" id="ami:Amir_2602"/>
<dbReference type="CDD" id="cd06171">
    <property type="entry name" value="Sigma70_r4"/>
    <property type="match status" value="1"/>
</dbReference>
<sequence>MPDEDPLGRVADVADAEALTGPLRRMLADLPREQRDAPTLVAWGELTPAQVSAALGIGENTVRTRPHRARAKLRAGIGARLDRERTGDV</sequence>
<comment type="similarity">
    <text evidence="1">Belongs to the sigma-70 factor family. ECF subfamily.</text>
</comment>
<dbReference type="InterPro" id="IPR013249">
    <property type="entry name" value="RNA_pol_sigma70_r4_t2"/>
</dbReference>
<organism evidence="6 7">
    <name type="scientific">Actinosynnema mirum (strain ATCC 29888 / DSM 43827 / JCM 3225 / NBRC 14064 / NCIMB 13271 / NRRL B-12336 / IMRU 3971 / 101)</name>
    <dbReference type="NCBI Taxonomy" id="446462"/>
    <lineage>
        <taxon>Bacteria</taxon>
        <taxon>Bacillati</taxon>
        <taxon>Actinomycetota</taxon>
        <taxon>Actinomycetes</taxon>
        <taxon>Pseudonocardiales</taxon>
        <taxon>Pseudonocardiaceae</taxon>
        <taxon>Actinosynnema</taxon>
    </lineage>
</organism>
<dbReference type="OrthoDB" id="5518337at2"/>
<dbReference type="SUPFAM" id="SSF88659">
    <property type="entry name" value="Sigma3 and sigma4 domains of RNA polymerase sigma factors"/>
    <property type="match status" value="1"/>
</dbReference>
<keyword evidence="4" id="KW-0804">Transcription</keyword>
<evidence type="ECO:0000256" key="2">
    <source>
        <dbReference type="ARBA" id="ARBA00023015"/>
    </source>
</evidence>
<feature type="domain" description="RNA polymerase sigma factor 70 region 4 type 2" evidence="5">
    <location>
        <begin position="23"/>
        <end position="73"/>
    </location>
</feature>
<dbReference type="HOGENOM" id="CLU_2448041_0_0_11"/>
<dbReference type="EMBL" id="CP001630">
    <property type="protein sequence ID" value="ACU36539.1"/>
    <property type="molecule type" value="Genomic_DNA"/>
</dbReference>
<name>C6WML0_ACTMD</name>
<dbReference type="Gene3D" id="1.10.10.10">
    <property type="entry name" value="Winged helix-like DNA-binding domain superfamily/Winged helix DNA-binding domain"/>
    <property type="match status" value="1"/>
</dbReference>
<evidence type="ECO:0000259" key="5">
    <source>
        <dbReference type="Pfam" id="PF08281"/>
    </source>
</evidence>
<proteinExistence type="inferred from homology"/>
<dbReference type="RefSeq" id="WP_015801428.1">
    <property type="nucleotide sequence ID" value="NC_013093.1"/>
</dbReference>